<name>A0A2U1NGR2_ARTAN</name>
<dbReference type="OrthoDB" id="765989at2759"/>
<dbReference type="EMBL" id="PKPP01002856">
    <property type="protein sequence ID" value="PWA72702.1"/>
    <property type="molecule type" value="Genomic_DNA"/>
</dbReference>
<keyword evidence="2" id="KW-0732">Signal</keyword>
<dbReference type="InterPro" id="IPR052806">
    <property type="entry name" value="Fasciclin-like_AGP"/>
</dbReference>
<proteinExistence type="inferred from homology"/>
<organism evidence="4 5">
    <name type="scientific">Artemisia annua</name>
    <name type="common">Sweet wormwood</name>
    <dbReference type="NCBI Taxonomy" id="35608"/>
    <lineage>
        <taxon>Eukaryota</taxon>
        <taxon>Viridiplantae</taxon>
        <taxon>Streptophyta</taxon>
        <taxon>Embryophyta</taxon>
        <taxon>Tracheophyta</taxon>
        <taxon>Spermatophyta</taxon>
        <taxon>Magnoliopsida</taxon>
        <taxon>eudicotyledons</taxon>
        <taxon>Gunneridae</taxon>
        <taxon>Pentapetalae</taxon>
        <taxon>asterids</taxon>
        <taxon>campanulids</taxon>
        <taxon>Asterales</taxon>
        <taxon>Asteraceae</taxon>
        <taxon>Asteroideae</taxon>
        <taxon>Anthemideae</taxon>
        <taxon>Artemisiinae</taxon>
        <taxon>Artemisia</taxon>
    </lineage>
</organism>
<evidence type="ECO:0000256" key="2">
    <source>
        <dbReference type="SAM" id="SignalP"/>
    </source>
</evidence>
<dbReference type="SMART" id="SM00554">
    <property type="entry name" value="FAS1"/>
    <property type="match status" value="2"/>
</dbReference>
<evidence type="ECO:0000256" key="1">
    <source>
        <dbReference type="ARBA" id="ARBA00007843"/>
    </source>
</evidence>
<accession>A0A2U1NGR2</accession>
<dbReference type="SUPFAM" id="SSF82153">
    <property type="entry name" value="FAS1 domain"/>
    <property type="match status" value="2"/>
</dbReference>
<dbReference type="InterPro" id="IPR000782">
    <property type="entry name" value="FAS1_domain"/>
</dbReference>
<comment type="similarity">
    <text evidence="1">Belongs to the fasciclin-like AGP family.</text>
</comment>
<protein>
    <submittedName>
        <fullName evidence="4">FAS1 domain-containing protein</fullName>
    </submittedName>
</protein>
<evidence type="ECO:0000259" key="3">
    <source>
        <dbReference type="SMART" id="SM00554"/>
    </source>
</evidence>
<dbReference type="Gene3D" id="2.30.180.10">
    <property type="entry name" value="FAS1 domain"/>
    <property type="match status" value="2"/>
</dbReference>
<feature type="signal peptide" evidence="2">
    <location>
        <begin position="1"/>
        <end position="19"/>
    </location>
</feature>
<dbReference type="STRING" id="35608.A0A2U1NGR2"/>
<dbReference type="Proteomes" id="UP000245207">
    <property type="component" value="Unassembled WGS sequence"/>
</dbReference>
<dbReference type="PANTHER" id="PTHR33985">
    <property type="entry name" value="OS02G0491300 PROTEIN-RELATED"/>
    <property type="match status" value="1"/>
</dbReference>
<feature type="domain" description="FAS1" evidence="3">
    <location>
        <begin position="77"/>
        <end position="181"/>
    </location>
</feature>
<reference evidence="4 5" key="1">
    <citation type="journal article" date="2018" name="Mol. Plant">
        <title>The genome of Artemisia annua provides insight into the evolution of Asteraceae family and artemisinin biosynthesis.</title>
        <authorList>
            <person name="Shen Q."/>
            <person name="Zhang L."/>
            <person name="Liao Z."/>
            <person name="Wang S."/>
            <person name="Yan T."/>
            <person name="Shi P."/>
            <person name="Liu M."/>
            <person name="Fu X."/>
            <person name="Pan Q."/>
            <person name="Wang Y."/>
            <person name="Lv Z."/>
            <person name="Lu X."/>
            <person name="Zhang F."/>
            <person name="Jiang W."/>
            <person name="Ma Y."/>
            <person name="Chen M."/>
            <person name="Hao X."/>
            <person name="Li L."/>
            <person name="Tang Y."/>
            <person name="Lv G."/>
            <person name="Zhou Y."/>
            <person name="Sun X."/>
            <person name="Brodelius P.E."/>
            <person name="Rose J.K.C."/>
            <person name="Tang K."/>
        </authorList>
    </citation>
    <scope>NUCLEOTIDE SEQUENCE [LARGE SCALE GENOMIC DNA]</scope>
    <source>
        <strain evidence="5">cv. Huhao1</strain>
        <tissue evidence="4">Leaf</tissue>
    </source>
</reference>
<dbReference type="PANTHER" id="PTHR33985:SF2">
    <property type="entry name" value="EXPRESSED PROTEIN"/>
    <property type="match status" value="1"/>
</dbReference>
<keyword evidence="5" id="KW-1185">Reference proteome</keyword>
<gene>
    <name evidence="4" type="ORF">CTI12_AA266260</name>
</gene>
<evidence type="ECO:0000313" key="4">
    <source>
        <dbReference type="EMBL" id="PWA72702.1"/>
    </source>
</evidence>
<dbReference type="InterPro" id="IPR036378">
    <property type="entry name" value="FAS1_dom_sf"/>
</dbReference>
<feature type="domain" description="FAS1" evidence="3">
    <location>
        <begin position="241"/>
        <end position="338"/>
    </location>
</feature>
<dbReference type="AlphaFoldDB" id="A0A2U1NGR2"/>
<feature type="chain" id="PRO_5015663041" evidence="2">
    <location>
        <begin position="20"/>
        <end position="365"/>
    </location>
</feature>
<sequence>MATLLQFIIIIIFICSTTTTTISATPYLSPEQQQQQPPPSSPPYNISILLNTLGFHHISVTATTTTTINSSTSSTITIFSPTDTSLQSCPYCSLPLLLLEHTVPGLYPYHLLKTLPFGAKIQTLATSSSNSPLCLTLTKTVTTDDNNNPTLFVGGVQITRPDIYNDGHVIVHGIQGYLAHLSVYSCQVEKMTSLSFPSRPTAIMRGFVKDAIVRLRMSDYTVLALLIQENVDQLTEMDSMTVFAVDDAGVFGDGHLFAANLKFHIVPNMRLTALELLNLPVDTVLPTMVAGEGVVVTVAGGGGPLTPMRINNVKVTSMNVVINDGIVVHGIAAPLPRVRRTSIGFWPDDDPMVGIHLGPTATSDY</sequence>
<comment type="caution">
    <text evidence="4">The sequence shown here is derived from an EMBL/GenBank/DDBJ whole genome shotgun (WGS) entry which is preliminary data.</text>
</comment>
<evidence type="ECO:0000313" key="5">
    <source>
        <dbReference type="Proteomes" id="UP000245207"/>
    </source>
</evidence>